<evidence type="ECO:0000313" key="6">
    <source>
        <dbReference type="EMBL" id="KHK98701.1"/>
    </source>
</evidence>
<evidence type="ECO:0000259" key="5">
    <source>
        <dbReference type="PROSITE" id="PS50977"/>
    </source>
</evidence>
<dbReference type="AlphaFoldDB" id="A0A0B2AAS1"/>
<evidence type="ECO:0000256" key="1">
    <source>
        <dbReference type="ARBA" id="ARBA00023015"/>
    </source>
</evidence>
<keyword evidence="7" id="KW-1185">Reference proteome</keyword>
<evidence type="ECO:0000313" key="7">
    <source>
        <dbReference type="Proteomes" id="UP000031030"/>
    </source>
</evidence>
<keyword evidence="2 4" id="KW-0238">DNA-binding</keyword>
<dbReference type="GO" id="GO:0000976">
    <property type="term" value="F:transcription cis-regulatory region binding"/>
    <property type="evidence" value="ECO:0007669"/>
    <property type="project" value="TreeGrafter"/>
</dbReference>
<feature type="DNA-binding region" description="H-T-H motif" evidence="4">
    <location>
        <begin position="39"/>
        <end position="58"/>
    </location>
</feature>
<keyword evidence="1" id="KW-0805">Transcription regulation</keyword>
<dbReference type="PRINTS" id="PR00455">
    <property type="entry name" value="HTHTETR"/>
</dbReference>
<organism evidence="6 7">
    <name type="scientific">Microbacterium mangrovi</name>
    <dbReference type="NCBI Taxonomy" id="1348253"/>
    <lineage>
        <taxon>Bacteria</taxon>
        <taxon>Bacillati</taxon>
        <taxon>Actinomycetota</taxon>
        <taxon>Actinomycetes</taxon>
        <taxon>Micrococcales</taxon>
        <taxon>Microbacteriaceae</taxon>
        <taxon>Microbacterium</taxon>
    </lineage>
</organism>
<dbReference type="PANTHER" id="PTHR30055">
    <property type="entry name" value="HTH-TYPE TRANSCRIPTIONAL REGULATOR RUTR"/>
    <property type="match status" value="1"/>
</dbReference>
<name>A0A0B2AAS1_9MICO</name>
<sequence>MTEKQPTPTLTQRRKAETELIIARAAAGLFTANGAHATTAEAIAAASGIALRTFYRYFRTKEEAVAPLLTVGAEGWRALLAATPRGMSLEDAVADAIRRTLTAPPGDEGLALTRGLLLACGEDAALAAVWYRVNGESEARLLPILHELSPRTSAVDLHLMAAAATSAIRIAFELWAPSDDPAPPADLAVRCFRALSPSPASR</sequence>
<feature type="domain" description="HTH tetR-type" evidence="5">
    <location>
        <begin position="16"/>
        <end position="76"/>
    </location>
</feature>
<evidence type="ECO:0000256" key="4">
    <source>
        <dbReference type="PROSITE-ProRule" id="PRU00335"/>
    </source>
</evidence>
<dbReference type="SUPFAM" id="SSF46689">
    <property type="entry name" value="Homeodomain-like"/>
    <property type="match status" value="1"/>
</dbReference>
<reference evidence="6 7" key="1">
    <citation type="submission" date="2014-11" db="EMBL/GenBank/DDBJ databases">
        <title>Genome sequence of Microbacterium mangrovi MUSC 115(T).</title>
        <authorList>
            <person name="Lee L.-H."/>
        </authorList>
    </citation>
    <scope>NUCLEOTIDE SEQUENCE [LARGE SCALE GENOMIC DNA]</scope>
    <source>
        <strain evidence="6 7">MUSC 115</strain>
    </source>
</reference>
<dbReference type="Pfam" id="PF00440">
    <property type="entry name" value="TetR_N"/>
    <property type="match status" value="1"/>
</dbReference>
<dbReference type="InterPro" id="IPR009057">
    <property type="entry name" value="Homeodomain-like_sf"/>
</dbReference>
<dbReference type="STRING" id="1348253.LK09_07160"/>
<dbReference type="EMBL" id="JTDK01000006">
    <property type="protein sequence ID" value="KHK98701.1"/>
    <property type="molecule type" value="Genomic_DNA"/>
</dbReference>
<protein>
    <submittedName>
        <fullName evidence="6">TetR family transcriptional regulator</fullName>
    </submittedName>
</protein>
<dbReference type="PROSITE" id="PS50977">
    <property type="entry name" value="HTH_TETR_2"/>
    <property type="match status" value="1"/>
</dbReference>
<comment type="caution">
    <text evidence="6">The sequence shown here is derived from an EMBL/GenBank/DDBJ whole genome shotgun (WGS) entry which is preliminary data.</text>
</comment>
<dbReference type="GO" id="GO:0003700">
    <property type="term" value="F:DNA-binding transcription factor activity"/>
    <property type="evidence" value="ECO:0007669"/>
    <property type="project" value="TreeGrafter"/>
</dbReference>
<proteinExistence type="predicted"/>
<dbReference type="Gene3D" id="1.10.357.10">
    <property type="entry name" value="Tetracycline Repressor, domain 2"/>
    <property type="match status" value="1"/>
</dbReference>
<evidence type="ECO:0000256" key="3">
    <source>
        <dbReference type="ARBA" id="ARBA00023163"/>
    </source>
</evidence>
<dbReference type="InterPro" id="IPR001647">
    <property type="entry name" value="HTH_TetR"/>
</dbReference>
<gene>
    <name evidence="6" type="ORF">LK09_07160</name>
</gene>
<dbReference type="Proteomes" id="UP000031030">
    <property type="component" value="Unassembled WGS sequence"/>
</dbReference>
<dbReference type="PANTHER" id="PTHR30055:SF238">
    <property type="entry name" value="MYCOFACTOCIN BIOSYNTHESIS TRANSCRIPTIONAL REGULATOR MFTR-RELATED"/>
    <property type="match status" value="1"/>
</dbReference>
<dbReference type="InterPro" id="IPR050109">
    <property type="entry name" value="HTH-type_TetR-like_transc_reg"/>
</dbReference>
<accession>A0A0B2AAS1</accession>
<keyword evidence="3" id="KW-0804">Transcription</keyword>
<dbReference type="OrthoDB" id="956698at2"/>
<evidence type="ECO:0000256" key="2">
    <source>
        <dbReference type="ARBA" id="ARBA00023125"/>
    </source>
</evidence>
<dbReference type="RefSeq" id="WP_039397471.1">
    <property type="nucleotide sequence ID" value="NZ_JTDK01000006.1"/>
</dbReference>